<evidence type="ECO:0000313" key="3">
    <source>
        <dbReference type="EMBL" id="KAA2239758.1"/>
    </source>
</evidence>
<feature type="domain" description="3-keto-alpha-glucoside-1,2-lyase/3-keto-2-hydroxy-glucal hydratase" evidence="2">
    <location>
        <begin position="25"/>
        <end position="252"/>
    </location>
</feature>
<keyword evidence="4" id="KW-1185">Reference proteome</keyword>
<sequence length="287" mass="32266">MNKLIITCALFLCCLPAIAQKAPGKWIQLFNGKDLKDWNIKIAKHELDENYNNTFRVENGLLKVRYDQYTNFDEQYGHIFYKKKFSAYLLVMEYRFVEKQVPGGPGWAIRNNGGMIHSQSAASMQKDQDFPISLEVQLLGGNGKDPRTTGNLCTPGTNVVMNGKLITDHCITSTSDTYHGDQWVTVSALVLRDSVIKHIVMGDTVLTYTKPQIGGGSVIHYDPAVKKDGQLLKEGYIALQGESAPTDFRKVAVFDLEPYMNDPVKLNQVIHWLQQTTRPKTAPTPKK</sequence>
<accession>A0A5B2VM27</accession>
<gene>
    <name evidence="3" type="ORF">F0L74_26570</name>
</gene>
<dbReference type="AlphaFoldDB" id="A0A5B2VM27"/>
<dbReference type="Gene3D" id="2.60.120.560">
    <property type="entry name" value="Exo-inulinase, domain 1"/>
    <property type="match status" value="1"/>
</dbReference>
<dbReference type="GO" id="GO:0016787">
    <property type="term" value="F:hydrolase activity"/>
    <property type="evidence" value="ECO:0007669"/>
    <property type="project" value="InterPro"/>
</dbReference>
<evidence type="ECO:0000259" key="2">
    <source>
        <dbReference type="Pfam" id="PF06439"/>
    </source>
</evidence>
<dbReference type="EMBL" id="VUOC01000004">
    <property type="protein sequence ID" value="KAA2239758.1"/>
    <property type="molecule type" value="Genomic_DNA"/>
</dbReference>
<comment type="caution">
    <text evidence="3">The sequence shown here is derived from an EMBL/GenBank/DDBJ whole genome shotgun (WGS) entry which is preliminary data.</text>
</comment>
<dbReference type="Proteomes" id="UP000324611">
    <property type="component" value="Unassembled WGS sequence"/>
</dbReference>
<reference evidence="3 4" key="2">
    <citation type="submission" date="2019-09" db="EMBL/GenBank/DDBJ databases">
        <authorList>
            <person name="Jin C."/>
        </authorList>
    </citation>
    <scope>NUCLEOTIDE SEQUENCE [LARGE SCALE GENOMIC DNA]</scope>
    <source>
        <strain evidence="3 4">BN140078</strain>
    </source>
</reference>
<reference evidence="3 4" key="1">
    <citation type="submission" date="2019-09" db="EMBL/GenBank/DDBJ databases">
        <title>Chitinophaga ginsengihumi sp. nov., isolated from soil of ginseng rhizosphere.</title>
        <authorList>
            <person name="Lee J."/>
        </authorList>
    </citation>
    <scope>NUCLEOTIDE SEQUENCE [LARGE SCALE GENOMIC DNA]</scope>
    <source>
        <strain evidence="3 4">BN140078</strain>
    </source>
</reference>
<evidence type="ECO:0000256" key="1">
    <source>
        <dbReference type="SAM" id="SignalP"/>
    </source>
</evidence>
<proteinExistence type="predicted"/>
<dbReference type="InterPro" id="IPR010496">
    <property type="entry name" value="AL/BT2_dom"/>
</dbReference>
<dbReference type="Pfam" id="PF06439">
    <property type="entry name" value="3keto-disac_hyd"/>
    <property type="match status" value="1"/>
</dbReference>
<dbReference type="RefSeq" id="WP_149840935.1">
    <property type="nucleotide sequence ID" value="NZ_VUOC01000004.1"/>
</dbReference>
<protein>
    <submittedName>
        <fullName evidence="3">DUF1080 domain-containing protein</fullName>
    </submittedName>
</protein>
<keyword evidence="1" id="KW-0732">Signal</keyword>
<feature type="chain" id="PRO_5023130494" evidence="1">
    <location>
        <begin position="20"/>
        <end position="287"/>
    </location>
</feature>
<feature type="signal peptide" evidence="1">
    <location>
        <begin position="1"/>
        <end position="19"/>
    </location>
</feature>
<name>A0A5B2VM27_9BACT</name>
<evidence type="ECO:0000313" key="4">
    <source>
        <dbReference type="Proteomes" id="UP000324611"/>
    </source>
</evidence>
<organism evidence="3 4">
    <name type="scientific">Chitinophaga agrisoli</name>
    <dbReference type="NCBI Taxonomy" id="2607653"/>
    <lineage>
        <taxon>Bacteria</taxon>
        <taxon>Pseudomonadati</taxon>
        <taxon>Bacteroidota</taxon>
        <taxon>Chitinophagia</taxon>
        <taxon>Chitinophagales</taxon>
        <taxon>Chitinophagaceae</taxon>
        <taxon>Chitinophaga</taxon>
    </lineage>
</organism>